<sequence>MQYHMFVCFRIRKTPGNVCERVLFLVTVTVNQLDIVCEKSAVLARSLHQNCQSTRYSSVLLKKRDKFSCEWECSLLKTAAVVFHSCSI</sequence>
<accession>A0A0E9X4J2</accession>
<dbReference type="EMBL" id="GBXM01011797">
    <property type="protein sequence ID" value="JAH96780.1"/>
    <property type="molecule type" value="Transcribed_RNA"/>
</dbReference>
<protein>
    <submittedName>
        <fullName evidence="1">Uncharacterized protein</fullName>
    </submittedName>
</protein>
<reference evidence="1" key="2">
    <citation type="journal article" date="2015" name="Fish Shellfish Immunol.">
        <title>Early steps in the European eel (Anguilla anguilla)-Vibrio vulnificus interaction in the gills: Role of the RtxA13 toxin.</title>
        <authorList>
            <person name="Callol A."/>
            <person name="Pajuelo D."/>
            <person name="Ebbesson L."/>
            <person name="Teles M."/>
            <person name="MacKenzie S."/>
            <person name="Amaro C."/>
        </authorList>
    </citation>
    <scope>NUCLEOTIDE SEQUENCE</scope>
</reference>
<name>A0A0E9X4J2_ANGAN</name>
<evidence type="ECO:0000313" key="1">
    <source>
        <dbReference type="EMBL" id="JAH96780.1"/>
    </source>
</evidence>
<reference evidence="1" key="1">
    <citation type="submission" date="2014-11" db="EMBL/GenBank/DDBJ databases">
        <authorList>
            <person name="Amaro Gonzalez C."/>
        </authorList>
    </citation>
    <scope>NUCLEOTIDE SEQUENCE</scope>
</reference>
<dbReference type="AlphaFoldDB" id="A0A0E9X4J2"/>
<proteinExistence type="predicted"/>
<organism evidence="1">
    <name type="scientific">Anguilla anguilla</name>
    <name type="common">European freshwater eel</name>
    <name type="synonym">Muraena anguilla</name>
    <dbReference type="NCBI Taxonomy" id="7936"/>
    <lineage>
        <taxon>Eukaryota</taxon>
        <taxon>Metazoa</taxon>
        <taxon>Chordata</taxon>
        <taxon>Craniata</taxon>
        <taxon>Vertebrata</taxon>
        <taxon>Euteleostomi</taxon>
        <taxon>Actinopterygii</taxon>
        <taxon>Neopterygii</taxon>
        <taxon>Teleostei</taxon>
        <taxon>Anguilliformes</taxon>
        <taxon>Anguillidae</taxon>
        <taxon>Anguilla</taxon>
    </lineage>
</organism>